<dbReference type="SUPFAM" id="SSF56235">
    <property type="entry name" value="N-terminal nucleophile aminohydrolases (Ntn hydrolases)"/>
    <property type="match status" value="1"/>
</dbReference>
<evidence type="ECO:0000256" key="4">
    <source>
        <dbReference type="ARBA" id="ARBA00022679"/>
    </source>
</evidence>
<evidence type="ECO:0000259" key="12">
    <source>
        <dbReference type="PROSITE" id="PS51278"/>
    </source>
</evidence>
<dbReference type="AlphaFoldDB" id="A0A8J7CJU5"/>
<dbReference type="CDD" id="cd00715">
    <property type="entry name" value="GPATase_N"/>
    <property type="match status" value="1"/>
</dbReference>
<feature type="active site" description="Nucleophile" evidence="7 9">
    <location>
        <position position="2"/>
    </location>
</feature>
<comment type="caution">
    <text evidence="13">The sequence shown here is derived from an EMBL/GenBank/DDBJ whole genome shotgun (WGS) entry which is preliminary data.</text>
</comment>
<accession>A0A8J7CJU5</accession>
<dbReference type="Gene3D" id="3.60.20.10">
    <property type="entry name" value="Glutamine Phosphoribosylpyrophosphate, subunit 1, domain 1"/>
    <property type="match status" value="1"/>
</dbReference>
<dbReference type="Gene3D" id="3.40.50.2020">
    <property type="match status" value="1"/>
</dbReference>
<dbReference type="PROSITE" id="PS51278">
    <property type="entry name" value="GATASE_TYPE_2"/>
    <property type="match status" value="1"/>
</dbReference>
<dbReference type="GO" id="GO:0004044">
    <property type="term" value="F:amidophosphoribosyltransferase activity"/>
    <property type="evidence" value="ECO:0007669"/>
    <property type="project" value="UniProtKB-UniRule"/>
</dbReference>
<gene>
    <name evidence="7" type="primary">purF</name>
    <name evidence="13" type="ORF">IFK94_00665</name>
</gene>
<dbReference type="InterPro" id="IPR005854">
    <property type="entry name" value="PurF"/>
</dbReference>
<dbReference type="HAMAP" id="MF_01931">
    <property type="entry name" value="PurF"/>
    <property type="match status" value="1"/>
</dbReference>
<feature type="binding site" evidence="7 10">
    <location>
        <position position="345"/>
    </location>
    <ligand>
        <name>Mg(2+)</name>
        <dbReference type="ChEBI" id="CHEBI:18420"/>
    </ligand>
</feature>
<dbReference type="Proteomes" id="UP000648239">
    <property type="component" value="Unassembled WGS sequence"/>
</dbReference>
<dbReference type="GO" id="GO:0006189">
    <property type="term" value="P:'de novo' IMP biosynthetic process"/>
    <property type="evidence" value="ECO:0007669"/>
    <property type="project" value="UniProtKB-UniRule"/>
</dbReference>
<feature type="binding site" evidence="7 10">
    <location>
        <position position="283"/>
    </location>
    <ligand>
        <name>Mg(2+)</name>
        <dbReference type="ChEBI" id="CHEBI:18420"/>
    </ligand>
</feature>
<sequence>MCGIVGVFGHAEAAGLAYTGLFALQHRGQESAGVAAADGPKLACRTGMGLVSDVLGGKVLDALPGEAAIGQVRYSTTGDSNPANAQPFLITHHRGPIAVAHNGNLVNGAELRGELEESGAIFQTTTDTEALLHLVARSKAHDVVDAIVESLHQVQGAYSLLFMVPGRMVAVRDPYGFRPLCLGRLNGSWVVASETCALDLLGAQFVREMDRGEVLVVDVAGVHSHKPFKETRSAACVFEHVYFSRPDSTVFGKPVQQVRKRLGDKLFREQPVQADMVVPVPDSGVYAAMGYARAADLPFEMGLVRNHYVGRTFIQPTQEIRNDNVRVKLNPVRDILEGRRIILIDDSIVRGTTSRKIVRMCREAGASEVHLRISCPPTIGPCYYGIDTPRRNELIAANNSVDEIRDFVGADSLAYLSLAGMLEAMRTDEASACTACWTLEHPVAIPAVDAQQLRLFERTRK</sequence>
<keyword evidence="7 11" id="KW-0408">Iron</keyword>
<comment type="catalytic activity">
    <reaction evidence="7 8">
        <text>5-phospho-beta-D-ribosylamine + L-glutamate + diphosphate = 5-phospho-alpha-D-ribose 1-diphosphate + L-glutamine + H2O</text>
        <dbReference type="Rhea" id="RHEA:14905"/>
        <dbReference type="ChEBI" id="CHEBI:15377"/>
        <dbReference type="ChEBI" id="CHEBI:29985"/>
        <dbReference type="ChEBI" id="CHEBI:33019"/>
        <dbReference type="ChEBI" id="CHEBI:58017"/>
        <dbReference type="ChEBI" id="CHEBI:58359"/>
        <dbReference type="ChEBI" id="CHEBI:58681"/>
        <dbReference type="EC" id="2.4.2.14"/>
    </reaction>
</comment>
<evidence type="ECO:0000256" key="3">
    <source>
        <dbReference type="ARBA" id="ARBA00022676"/>
    </source>
</evidence>
<dbReference type="GO" id="GO:0051539">
    <property type="term" value="F:4 iron, 4 sulfur cluster binding"/>
    <property type="evidence" value="ECO:0007669"/>
    <property type="project" value="UniProtKB-KW"/>
</dbReference>
<keyword evidence="5 7" id="KW-0658">Purine biosynthesis</keyword>
<evidence type="ECO:0000256" key="8">
    <source>
        <dbReference type="PIRNR" id="PIRNR000485"/>
    </source>
</evidence>
<evidence type="ECO:0000256" key="7">
    <source>
        <dbReference type="HAMAP-Rule" id="MF_01931"/>
    </source>
</evidence>
<feature type="binding site" evidence="7 11">
    <location>
        <position position="436"/>
    </location>
    <ligand>
        <name>[4Fe-4S] cluster</name>
        <dbReference type="ChEBI" id="CHEBI:49883"/>
    </ligand>
</feature>
<evidence type="ECO:0000313" key="14">
    <source>
        <dbReference type="Proteomes" id="UP000648239"/>
    </source>
</evidence>
<dbReference type="Pfam" id="PF13537">
    <property type="entry name" value="GATase_7"/>
    <property type="match status" value="1"/>
</dbReference>
<evidence type="ECO:0000256" key="11">
    <source>
        <dbReference type="PIRSR" id="PIRSR000485-3"/>
    </source>
</evidence>
<evidence type="ECO:0000256" key="10">
    <source>
        <dbReference type="PIRSR" id="PIRSR000485-2"/>
    </source>
</evidence>
<dbReference type="InterPro" id="IPR029057">
    <property type="entry name" value="PRTase-like"/>
</dbReference>
<evidence type="ECO:0000256" key="2">
    <source>
        <dbReference type="ARBA" id="ARBA00010138"/>
    </source>
</evidence>
<dbReference type="GO" id="GO:0009113">
    <property type="term" value="P:purine nucleobase biosynthetic process"/>
    <property type="evidence" value="ECO:0007669"/>
    <property type="project" value="UniProtKB-UniRule"/>
</dbReference>
<dbReference type="PANTHER" id="PTHR11907">
    <property type="entry name" value="AMIDOPHOSPHORIBOSYLTRANSFERASE"/>
    <property type="match status" value="1"/>
</dbReference>
<dbReference type="InterPro" id="IPR035584">
    <property type="entry name" value="PurF_N"/>
</dbReference>
<dbReference type="PIRSF" id="PIRSF000485">
    <property type="entry name" value="Amd_phspho_trans"/>
    <property type="match status" value="1"/>
</dbReference>
<dbReference type="NCBIfam" id="TIGR01134">
    <property type="entry name" value="purF"/>
    <property type="match status" value="1"/>
</dbReference>
<comment type="pathway">
    <text evidence="1 7 8">Purine metabolism; IMP biosynthesis via de novo pathway; N(1)-(5-phospho-D-ribosyl)glycinamide from 5-phospho-alpha-D-ribose 1-diphosphate: step 1/2.</text>
</comment>
<dbReference type="InterPro" id="IPR029055">
    <property type="entry name" value="Ntn_hydrolases_N"/>
</dbReference>
<dbReference type="InterPro" id="IPR000836">
    <property type="entry name" value="PRTase_dom"/>
</dbReference>
<comment type="function">
    <text evidence="7">Catalyzes the formation of phosphoribosylamine from phosphoribosylpyrophosphate (PRPP) and glutamine.</text>
</comment>
<evidence type="ECO:0000256" key="9">
    <source>
        <dbReference type="PIRSR" id="PIRSR000485-1"/>
    </source>
</evidence>
<dbReference type="EMBL" id="JACXWD010000001">
    <property type="protein sequence ID" value="MBD3866613.1"/>
    <property type="molecule type" value="Genomic_DNA"/>
</dbReference>
<feature type="binding site" evidence="7 11">
    <location>
        <position position="236"/>
    </location>
    <ligand>
        <name>[4Fe-4S] cluster</name>
        <dbReference type="ChEBI" id="CHEBI:49883"/>
    </ligand>
</feature>
<reference evidence="13 14" key="1">
    <citation type="submission" date="2020-08" db="EMBL/GenBank/DDBJ databases">
        <title>Acidobacteriota in marine sediments use diverse sulfur dissimilation pathways.</title>
        <authorList>
            <person name="Wasmund K."/>
        </authorList>
    </citation>
    <scope>NUCLEOTIDE SEQUENCE [LARGE SCALE GENOMIC DNA]</scope>
    <source>
        <strain evidence="13">MAG AM4</strain>
    </source>
</reference>
<protein>
    <recommendedName>
        <fullName evidence="7">Amidophosphoribosyltransferase</fullName>
        <shortName evidence="7">ATase</shortName>
        <ecNumber evidence="7">2.4.2.14</ecNumber>
    </recommendedName>
    <alternativeName>
        <fullName evidence="7">Glutamine phosphoribosylpyrophosphate amidotransferase</fullName>
        <shortName evidence="7">GPATase</shortName>
    </alternativeName>
</protein>
<keyword evidence="4 7" id="KW-0808">Transferase</keyword>
<keyword evidence="7 10" id="KW-0479">Metal-binding</keyword>
<keyword evidence="6 7" id="KW-0315">Glutamine amidotransferase</keyword>
<keyword evidence="7 11" id="KW-0411">Iron-sulfur</keyword>
<name>A0A8J7CJU5_9BACT</name>
<evidence type="ECO:0000256" key="5">
    <source>
        <dbReference type="ARBA" id="ARBA00022755"/>
    </source>
</evidence>
<dbReference type="CDD" id="cd06223">
    <property type="entry name" value="PRTases_typeI"/>
    <property type="match status" value="1"/>
</dbReference>
<organism evidence="13 14">
    <name type="scientific">Candidatus Polarisedimenticola svalbardensis</name>
    <dbReference type="NCBI Taxonomy" id="2886004"/>
    <lineage>
        <taxon>Bacteria</taxon>
        <taxon>Pseudomonadati</taxon>
        <taxon>Acidobacteriota</taxon>
        <taxon>Candidatus Polarisedimenticolia</taxon>
        <taxon>Candidatus Polarisedimenticolales</taxon>
        <taxon>Candidatus Polarisedimenticolaceae</taxon>
        <taxon>Candidatus Polarisedimenticola</taxon>
    </lineage>
</organism>
<feature type="binding site" evidence="7 11">
    <location>
        <position position="382"/>
    </location>
    <ligand>
        <name>[4Fe-4S] cluster</name>
        <dbReference type="ChEBI" id="CHEBI:49883"/>
    </ligand>
</feature>
<keyword evidence="3 7" id="KW-0328">Glycosyltransferase</keyword>
<comment type="similarity">
    <text evidence="2 7 8">In the C-terminal section; belongs to the purine/pyrimidine phosphoribosyltransferase family.</text>
</comment>
<dbReference type="GO" id="GO:0000287">
    <property type="term" value="F:magnesium ion binding"/>
    <property type="evidence" value="ECO:0007669"/>
    <property type="project" value="UniProtKB-UniRule"/>
</dbReference>
<keyword evidence="7 10" id="KW-0460">Magnesium</keyword>
<keyword evidence="7" id="KW-0004">4Fe-4S</keyword>
<dbReference type="UniPathway" id="UPA00074">
    <property type="reaction ID" value="UER00124"/>
</dbReference>
<comment type="cofactor">
    <cofactor evidence="7 11">
        <name>[4Fe-4S] cluster</name>
        <dbReference type="ChEBI" id="CHEBI:49883"/>
    </cofactor>
    <text evidence="7 11">Binds 1 [4Fe-4S] cluster per subunit.</text>
</comment>
<dbReference type="Pfam" id="PF00156">
    <property type="entry name" value="Pribosyltran"/>
    <property type="match status" value="1"/>
</dbReference>
<evidence type="ECO:0000256" key="6">
    <source>
        <dbReference type="ARBA" id="ARBA00022962"/>
    </source>
</evidence>
<feature type="binding site" evidence="7 11">
    <location>
        <position position="433"/>
    </location>
    <ligand>
        <name>[4Fe-4S] cluster</name>
        <dbReference type="ChEBI" id="CHEBI:49883"/>
    </ligand>
</feature>
<proteinExistence type="inferred from homology"/>
<feature type="domain" description="Glutamine amidotransferase type-2" evidence="12">
    <location>
        <begin position="2"/>
        <end position="220"/>
    </location>
</feature>
<comment type="cofactor">
    <cofactor evidence="7 10">
        <name>Mg(2+)</name>
        <dbReference type="ChEBI" id="CHEBI:18420"/>
    </cofactor>
    <text evidence="7 10">Binds 1 Mg(2+) ion per subunit.</text>
</comment>
<dbReference type="SUPFAM" id="SSF53271">
    <property type="entry name" value="PRTase-like"/>
    <property type="match status" value="1"/>
</dbReference>
<dbReference type="EC" id="2.4.2.14" evidence="7"/>
<evidence type="ECO:0000256" key="1">
    <source>
        <dbReference type="ARBA" id="ARBA00005209"/>
    </source>
</evidence>
<dbReference type="InterPro" id="IPR017932">
    <property type="entry name" value="GATase_2_dom"/>
</dbReference>
<feature type="binding site" evidence="7 10">
    <location>
        <position position="346"/>
    </location>
    <ligand>
        <name>Mg(2+)</name>
        <dbReference type="ChEBI" id="CHEBI:18420"/>
    </ligand>
</feature>
<evidence type="ECO:0000313" key="13">
    <source>
        <dbReference type="EMBL" id="MBD3866613.1"/>
    </source>
</evidence>